<evidence type="ECO:0000313" key="2">
    <source>
        <dbReference type="EMBL" id="MQL74578.1"/>
    </source>
</evidence>
<feature type="region of interest" description="Disordered" evidence="1">
    <location>
        <begin position="112"/>
        <end position="156"/>
    </location>
</feature>
<proteinExistence type="predicted"/>
<name>A0A843TSP0_COLES</name>
<keyword evidence="3" id="KW-1185">Reference proteome</keyword>
<evidence type="ECO:0000256" key="1">
    <source>
        <dbReference type="SAM" id="MobiDB-lite"/>
    </source>
</evidence>
<dbReference type="AlphaFoldDB" id="A0A843TSP0"/>
<reference evidence="2" key="1">
    <citation type="submission" date="2017-07" db="EMBL/GenBank/DDBJ databases">
        <title>Taro Niue Genome Assembly and Annotation.</title>
        <authorList>
            <person name="Atibalentja N."/>
            <person name="Keating K."/>
            <person name="Fields C.J."/>
        </authorList>
    </citation>
    <scope>NUCLEOTIDE SEQUENCE</scope>
    <source>
        <strain evidence="2">Niue_2</strain>
        <tissue evidence="2">Leaf</tissue>
    </source>
</reference>
<organism evidence="2 3">
    <name type="scientific">Colocasia esculenta</name>
    <name type="common">Wild taro</name>
    <name type="synonym">Arum esculentum</name>
    <dbReference type="NCBI Taxonomy" id="4460"/>
    <lineage>
        <taxon>Eukaryota</taxon>
        <taxon>Viridiplantae</taxon>
        <taxon>Streptophyta</taxon>
        <taxon>Embryophyta</taxon>
        <taxon>Tracheophyta</taxon>
        <taxon>Spermatophyta</taxon>
        <taxon>Magnoliopsida</taxon>
        <taxon>Liliopsida</taxon>
        <taxon>Araceae</taxon>
        <taxon>Aroideae</taxon>
        <taxon>Colocasieae</taxon>
        <taxon>Colocasia</taxon>
    </lineage>
</organism>
<gene>
    <name evidence="2" type="ORF">Taro_006942</name>
</gene>
<dbReference type="Proteomes" id="UP000652761">
    <property type="component" value="Unassembled WGS sequence"/>
</dbReference>
<feature type="region of interest" description="Disordered" evidence="1">
    <location>
        <begin position="17"/>
        <end position="39"/>
    </location>
</feature>
<accession>A0A843TSP0</accession>
<comment type="caution">
    <text evidence="2">The sequence shown here is derived from an EMBL/GenBank/DDBJ whole genome shotgun (WGS) entry which is preliminary data.</text>
</comment>
<sequence length="173" mass="20305">MWTQFRFFKVIMTFKRKSQSRMGMRSSDERPNYESSYSSRPYDDVVLVGEMLSARNKEVKQVQDKEDTDTQIYEEAQEDILPHEEEDVKEEPQIEGELQIFLKEDIPEEVTVKEASDEEEAEGEMLSAGNMEVRQEGEQKKKRAKNSNDYTSMDLSFYSIKDEVFEAEEQEPS</sequence>
<evidence type="ECO:0000313" key="3">
    <source>
        <dbReference type="Proteomes" id="UP000652761"/>
    </source>
</evidence>
<dbReference type="EMBL" id="NMUH01000215">
    <property type="protein sequence ID" value="MQL74578.1"/>
    <property type="molecule type" value="Genomic_DNA"/>
</dbReference>
<protein>
    <submittedName>
        <fullName evidence="2">Uncharacterized protein</fullName>
    </submittedName>
</protein>